<keyword evidence="2" id="KW-1185">Reference proteome</keyword>
<evidence type="ECO:0000313" key="1">
    <source>
        <dbReference type="EMBL" id="KAJ9113939.1"/>
    </source>
</evidence>
<proteinExistence type="predicted"/>
<name>A0ACC2WS02_9TREE</name>
<reference evidence="1" key="1">
    <citation type="submission" date="2023-04" db="EMBL/GenBank/DDBJ databases">
        <title>Draft Genome sequencing of Naganishia species isolated from polar environments using Oxford Nanopore Technology.</title>
        <authorList>
            <person name="Leo P."/>
            <person name="Venkateswaran K."/>
        </authorList>
    </citation>
    <scope>NUCLEOTIDE SEQUENCE</scope>
    <source>
        <strain evidence="1">MNA-CCFEE 5261</strain>
    </source>
</reference>
<dbReference type="Proteomes" id="UP001241377">
    <property type="component" value="Unassembled WGS sequence"/>
</dbReference>
<evidence type="ECO:0000313" key="2">
    <source>
        <dbReference type="Proteomes" id="UP001241377"/>
    </source>
</evidence>
<organism evidence="1 2">
    <name type="scientific">Naganishia cerealis</name>
    <dbReference type="NCBI Taxonomy" id="610337"/>
    <lineage>
        <taxon>Eukaryota</taxon>
        <taxon>Fungi</taxon>
        <taxon>Dikarya</taxon>
        <taxon>Basidiomycota</taxon>
        <taxon>Agaricomycotina</taxon>
        <taxon>Tremellomycetes</taxon>
        <taxon>Filobasidiales</taxon>
        <taxon>Filobasidiaceae</taxon>
        <taxon>Naganishia</taxon>
    </lineage>
</organism>
<gene>
    <name evidence="1" type="ORF">QFC19_000134</name>
</gene>
<accession>A0ACC2WS02</accession>
<sequence>MSPTTRTAGARMGMPDEADKPELYVLKRNSCPTHVPVPSGSVVYGEYPPGEGIEASLAQGDRHLG</sequence>
<protein>
    <submittedName>
        <fullName evidence="1">Uncharacterized protein</fullName>
    </submittedName>
</protein>
<comment type="caution">
    <text evidence="1">The sequence shown here is derived from an EMBL/GenBank/DDBJ whole genome shotgun (WGS) entry which is preliminary data.</text>
</comment>
<dbReference type="EMBL" id="JASBWR010000001">
    <property type="protein sequence ID" value="KAJ9113939.1"/>
    <property type="molecule type" value="Genomic_DNA"/>
</dbReference>